<proteinExistence type="predicted"/>
<name>A0ACA9YDR3_9ASCO</name>
<comment type="caution">
    <text evidence="1">The sequence shown here is derived from an EMBL/GenBank/DDBJ whole genome shotgun (WGS) entry which is preliminary data.</text>
</comment>
<evidence type="ECO:0000313" key="2">
    <source>
        <dbReference type="Proteomes" id="UP001152531"/>
    </source>
</evidence>
<organism evidence="1 2">
    <name type="scientific">[Candida] jaroonii</name>
    <dbReference type="NCBI Taxonomy" id="467808"/>
    <lineage>
        <taxon>Eukaryota</taxon>
        <taxon>Fungi</taxon>
        <taxon>Dikarya</taxon>
        <taxon>Ascomycota</taxon>
        <taxon>Saccharomycotina</taxon>
        <taxon>Pichiomycetes</taxon>
        <taxon>Debaryomycetaceae</taxon>
        <taxon>Yamadazyma</taxon>
    </lineage>
</organism>
<sequence length="422" mass="47324">MDYDYDFIIVGCGVFGLSTALELTKTNCKILALDAYPVPSEYSAANDFNKIIRIEYSDEVSAKLAVEALQYWENDPLYTKNYRKTGRLTLTPGDPTSDRSEYERKSFEILSKLGVNQKMVKINKASDVGKYIKEFANNNLPQDIISTYNYECGTGLSGKALVSVYEAAKAKGVNFKFGDDGRVTSVGDNHIRVKSGKKFSAGKVIVTAGAGTGLIVPLDNQTKVFGTFVTHIQLNDEEYERYKNIPIFFSAQYGYFFPPDEDLHQIKIGVTTCDAYGEINHPFEAGKTLRAPRYSVDHPEEVLPEKHYKDIKTLLHLVVPDLANHKLVGNKTCWIADSCDSYFLIDNCPYYKDVLVATGDSSHSFKFLPTIGKYITQKLNGSLDKKLDSLWSWKVNPSFASGKNAKSRLPRPHYNTELIPKL</sequence>
<evidence type="ECO:0000313" key="1">
    <source>
        <dbReference type="EMBL" id="CAH6723194.1"/>
    </source>
</evidence>
<dbReference type="Proteomes" id="UP001152531">
    <property type="component" value="Unassembled WGS sequence"/>
</dbReference>
<accession>A0ACA9YDR3</accession>
<gene>
    <name evidence="1" type="ORF">CLIB1444_13S02432</name>
</gene>
<keyword evidence="2" id="KW-1185">Reference proteome</keyword>
<reference evidence="1" key="1">
    <citation type="submission" date="2022-06" db="EMBL/GenBank/DDBJ databases">
        <authorList>
            <person name="Legras J.-L."/>
            <person name="Devillers H."/>
            <person name="Grondin C."/>
        </authorList>
    </citation>
    <scope>NUCLEOTIDE SEQUENCE</scope>
    <source>
        <strain evidence="1">CLIB 1444</strain>
    </source>
</reference>
<protein>
    <submittedName>
        <fullName evidence="1">L-saccharopine oxidase</fullName>
    </submittedName>
</protein>
<dbReference type="EMBL" id="CALSDN010000013">
    <property type="protein sequence ID" value="CAH6723194.1"/>
    <property type="molecule type" value="Genomic_DNA"/>
</dbReference>